<gene>
    <name evidence="2" type="ORF">SAMN05216474_2433</name>
</gene>
<name>A0A1I7B067_9FLAO</name>
<evidence type="ECO:0000313" key="2">
    <source>
        <dbReference type="EMBL" id="SFT80577.1"/>
    </source>
</evidence>
<feature type="signal peptide" evidence="1">
    <location>
        <begin position="1"/>
        <end position="28"/>
    </location>
</feature>
<keyword evidence="1" id="KW-0732">Signal</keyword>
<proteinExistence type="predicted"/>
<dbReference type="STRING" id="477690.SAMN05216474_2433"/>
<organism evidence="2 3">
    <name type="scientific">Lishizhenia tianjinensis</name>
    <dbReference type="NCBI Taxonomy" id="477690"/>
    <lineage>
        <taxon>Bacteria</taxon>
        <taxon>Pseudomonadati</taxon>
        <taxon>Bacteroidota</taxon>
        <taxon>Flavobacteriia</taxon>
        <taxon>Flavobacteriales</taxon>
        <taxon>Crocinitomicaceae</taxon>
        <taxon>Lishizhenia</taxon>
    </lineage>
</organism>
<evidence type="ECO:0000313" key="3">
    <source>
        <dbReference type="Proteomes" id="UP000236454"/>
    </source>
</evidence>
<evidence type="ECO:0000256" key="1">
    <source>
        <dbReference type="SAM" id="SignalP"/>
    </source>
</evidence>
<dbReference type="AlphaFoldDB" id="A0A1I7B067"/>
<reference evidence="2 3" key="1">
    <citation type="submission" date="2016-10" db="EMBL/GenBank/DDBJ databases">
        <authorList>
            <person name="de Groot N.N."/>
        </authorList>
    </citation>
    <scope>NUCLEOTIDE SEQUENCE [LARGE SCALE GENOMIC DNA]</scope>
    <source>
        <strain evidence="2 3">CGMCC 1.7005</strain>
    </source>
</reference>
<dbReference type="Proteomes" id="UP000236454">
    <property type="component" value="Unassembled WGS sequence"/>
</dbReference>
<accession>A0A1I7B067</accession>
<keyword evidence="3" id="KW-1185">Reference proteome</keyword>
<evidence type="ECO:0008006" key="4">
    <source>
        <dbReference type="Google" id="ProtNLM"/>
    </source>
</evidence>
<protein>
    <recommendedName>
        <fullName evidence="4">Outer membrane protein beta-barrel domain-containing protein</fullName>
    </recommendedName>
</protein>
<dbReference type="EMBL" id="FPAS01000004">
    <property type="protein sequence ID" value="SFT80577.1"/>
    <property type="molecule type" value="Genomic_DNA"/>
</dbReference>
<sequence>MWLEHCKMKKINLLLLLLCCLVGQTTIAQSTKKTRLSAWSLELGLEKSFLNRGNYYHSPSTSNHVGSVLAEEQVEFFLPLGGVASLEYTLSKKLALSFDVAYHHIPTLTDTYRYNQVFTYGSDVYERKMDEFGLYSAYVRAGLGLKLYFRKAPMGGYFKINANYYSVNSDVHRTTTASTTYEYYGYTYEPVKITSTALGVSLEWGKRKVIGDRFFADFGVRYTRPILSFSDNTYDADWNNKVFVNNEIRDYFPTSNMHYHQFKSILAEYMQFYLKFGIYKFNI</sequence>
<feature type="chain" id="PRO_5014925833" description="Outer membrane protein beta-barrel domain-containing protein" evidence="1">
    <location>
        <begin position="29"/>
        <end position="283"/>
    </location>
</feature>